<keyword evidence="3" id="KW-1185">Reference proteome</keyword>
<dbReference type="Proteomes" id="UP000467841">
    <property type="component" value="Unassembled WGS sequence"/>
</dbReference>
<evidence type="ECO:0000259" key="1">
    <source>
        <dbReference type="Pfam" id="PF21904"/>
    </source>
</evidence>
<dbReference type="Pfam" id="PF21904">
    <property type="entry name" value="CAND6-7_N"/>
    <property type="match status" value="1"/>
</dbReference>
<dbReference type="AlphaFoldDB" id="A0A6D2K6I7"/>
<proteinExistence type="predicted"/>
<evidence type="ECO:0000313" key="3">
    <source>
        <dbReference type="Proteomes" id="UP000467841"/>
    </source>
</evidence>
<gene>
    <name evidence="2" type="ORF">MERR_LOCUS34974</name>
</gene>
<dbReference type="InterPro" id="IPR054103">
    <property type="entry name" value="CAND6-7_N"/>
</dbReference>
<reference evidence="2" key="1">
    <citation type="submission" date="2020-01" db="EMBL/GenBank/DDBJ databases">
        <authorList>
            <person name="Mishra B."/>
        </authorList>
    </citation>
    <scope>NUCLEOTIDE SEQUENCE [LARGE SCALE GENOMIC DNA]</scope>
</reference>
<comment type="caution">
    <text evidence="2">The sequence shown here is derived from an EMBL/GenBank/DDBJ whole genome shotgun (WGS) entry which is preliminary data.</text>
</comment>
<sequence length="72" mass="8424">MPEGKKHEKLLYDYDYRPLLAVLILFTPNFIPRMAVEIKSLTISDDSRPMILFQKFGFTQLDTLASLFPPYQ</sequence>
<dbReference type="EMBL" id="CACVBM020001382">
    <property type="protein sequence ID" value="CAA7047739.1"/>
    <property type="molecule type" value="Genomic_DNA"/>
</dbReference>
<accession>A0A6D2K6I7</accession>
<organism evidence="2 3">
    <name type="scientific">Microthlaspi erraticum</name>
    <dbReference type="NCBI Taxonomy" id="1685480"/>
    <lineage>
        <taxon>Eukaryota</taxon>
        <taxon>Viridiplantae</taxon>
        <taxon>Streptophyta</taxon>
        <taxon>Embryophyta</taxon>
        <taxon>Tracheophyta</taxon>
        <taxon>Spermatophyta</taxon>
        <taxon>Magnoliopsida</taxon>
        <taxon>eudicotyledons</taxon>
        <taxon>Gunneridae</taxon>
        <taxon>Pentapetalae</taxon>
        <taxon>rosids</taxon>
        <taxon>malvids</taxon>
        <taxon>Brassicales</taxon>
        <taxon>Brassicaceae</taxon>
        <taxon>Coluteocarpeae</taxon>
        <taxon>Microthlaspi</taxon>
    </lineage>
</organism>
<evidence type="ECO:0000313" key="2">
    <source>
        <dbReference type="EMBL" id="CAA7047739.1"/>
    </source>
</evidence>
<feature type="domain" description="CAND6/7 N-terminal" evidence="1">
    <location>
        <begin position="39"/>
        <end position="61"/>
    </location>
</feature>
<protein>
    <recommendedName>
        <fullName evidence="1">CAND6/7 N-terminal domain-containing protein</fullName>
    </recommendedName>
</protein>
<name>A0A6D2K6I7_9BRAS</name>